<feature type="transmembrane region" description="Helical" evidence="2">
    <location>
        <begin position="170"/>
        <end position="192"/>
    </location>
</feature>
<keyword evidence="4" id="KW-1185">Reference proteome</keyword>
<keyword evidence="2" id="KW-0812">Transmembrane</keyword>
<dbReference type="Proteomes" id="UP001303473">
    <property type="component" value="Unassembled WGS sequence"/>
</dbReference>
<feature type="compositionally biased region" description="Basic residues" evidence="1">
    <location>
        <begin position="8"/>
        <end position="20"/>
    </location>
</feature>
<dbReference type="EMBL" id="MU853757">
    <property type="protein sequence ID" value="KAK3944770.1"/>
    <property type="molecule type" value="Genomic_DNA"/>
</dbReference>
<evidence type="ECO:0000256" key="2">
    <source>
        <dbReference type="SAM" id="Phobius"/>
    </source>
</evidence>
<protein>
    <submittedName>
        <fullName evidence="3">Uncharacterized protein</fullName>
    </submittedName>
</protein>
<evidence type="ECO:0000256" key="1">
    <source>
        <dbReference type="SAM" id="MobiDB-lite"/>
    </source>
</evidence>
<keyword evidence="2" id="KW-1133">Transmembrane helix</keyword>
<evidence type="ECO:0000313" key="4">
    <source>
        <dbReference type="Proteomes" id="UP001303473"/>
    </source>
</evidence>
<evidence type="ECO:0000313" key="3">
    <source>
        <dbReference type="EMBL" id="KAK3944770.1"/>
    </source>
</evidence>
<feature type="compositionally biased region" description="Basic residues" evidence="1">
    <location>
        <begin position="94"/>
        <end position="116"/>
    </location>
</feature>
<proteinExistence type="predicted"/>
<sequence length="241" mass="27618">MVKPDSKRRLRPPPQRHHNPARPQQLHAQCNQVYDQHSRCFPSSTRGFQPRRELALLLLLLLPPFLLSLLPVFHFFFFFFFLLSRGYRLSRLHTRNKRHRQPPPHHRKDTSRPKRRPQGELADIRVETVLPPSGYHRISEVYDDDNPEPGIAEALADAPVDMSDDAVSSWLLLLLLGGGVIILHHCFGYDTFCHMLPSSLRPLRSSPTILTDKLAGNNCYVHFQTLAAKFGVLLLAVIFAL</sequence>
<feature type="region of interest" description="Disordered" evidence="1">
    <location>
        <begin position="94"/>
        <end position="122"/>
    </location>
</feature>
<dbReference type="AlphaFoldDB" id="A0AAN6NFE0"/>
<reference evidence="4" key="1">
    <citation type="journal article" date="2023" name="Mol. Phylogenet. Evol.">
        <title>Genome-scale phylogeny and comparative genomics of the fungal order Sordariales.</title>
        <authorList>
            <person name="Hensen N."/>
            <person name="Bonometti L."/>
            <person name="Westerberg I."/>
            <person name="Brannstrom I.O."/>
            <person name="Guillou S."/>
            <person name="Cros-Aarteil S."/>
            <person name="Calhoun S."/>
            <person name="Haridas S."/>
            <person name="Kuo A."/>
            <person name="Mondo S."/>
            <person name="Pangilinan J."/>
            <person name="Riley R."/>
            <person name="LaButti K."/>
            <person name="Andreopoulos B."/>
            <person name="Lipzen A."/>
            <person name="Chen C."/>
            <person name="Yan M."/>
            <person name="Daum C."/>
            <person name="Ng V."/>
            <person name="Clum A."/>
            <person name="Steindorff A."/>
            <person name="Ohm R.A."/>
            <person name="Martin F."/>
            <person name="Silar P."/>
            <person name="Natvig D.O."/>
            <person name="Lalanne C."/>
            <person name="Gautier V."/>
            <person name="Ament-Velasquez S.L."/>
            <person name="Kruys A."/>
            <person name="Hutchinson M.I."/>
            <person name="Powell A.J."/>
            <person name="Barry K."/>
            <person name="Miller A.N."/>
            <person name="Grigoriev I.V."/>
            <person name="Debuchy R."/>
            <person name="Gladieux P."/>
            <person name="Hiltunen Thoren M."/>
            <person name="Johannesson H."/>
        </authorList>
    </citation>
    <scope>NUCLEOTIDE SEQUENCE [LARGE SCALE GENOMIC DNA]</scope>
    <source>
        <strain evidence="4">CBS 340.73</strain>
    </source>
</reference>
<feature type="transmembrane region" description="Helical" evidence="2">
    <location>
        <begin position="54"/>
        <end position="83"/>
    </location>
</feature>
<keyword evidence="2" id="KW-0472">Membrane</keyword>
<name>A0AAN6NFE0_9PEZI</name>
<gene>
    <name evidence="3" type="ORF">QBC46DRAFT_373171</name>
</gene>
<feature type="region of interest" description="Disordered" evidence="1">
    <location>
        <begin position="1"/>
        <end position="24"/>
    </location>
</feature>
<organism evidence="3 4">
    <name type="scientific">Diplogelasinospora grovesii</name>
    <dbReference type="NCBI Taxonomy" id="303347"/>
    <lineage>
        <taxon>Eukaryota</taxon>
        <taxon>Fungi</taxon>
        <taxon>Dikarya</taxon>
        <taxon>Ascomycota</taxon>
        <taxon>Pezizomycotina</taxon>
        <taxon>Sordariomycetes</taxon>
        <taxon>Sordariomycetidae</taxon>
        <taxon>Sordariales</taxon>
        <taxon>Diplogelasinosporaceae</taxon>
        <taxon>Diplogelasinospora</taxon>
    </lineage>
</organism>
<comment type="caution">
    <text evidence="3">The sequence shown here is derived from an EMBL/GenBank/DDBJ whole genome shotgun (WGS) entry which is preliminary data.</text>
</comment>
<accession>A0AAN6NFE0</accession>